<organism evidence="2 3">
    <name type="scientific">Fusarium oxysporum (strain Fo5176)</name>
    <name type="common">Fusarium vascular wilt</name>
    <dbReference type="NCBI Taxonomy" id="660025"/>
    <lineage>
        <taxon>Eukaryota</taxon>
        <taxon>Fungi</taxon>
        <taxon>Dikarya</taxon>
        <taxon>Ascomycota</taxon>
        <taxon>Pezizomycotina</taxon>
        <taxon>Sordariomycetes</taxon>
        <taxon>Hypocreomycetidae</taxon>
        <taxon>Hypocreales</taxon>
        <taxon>Nectriaceae</taxon>
        <taxon>Fusarium</taxon>
        <taxon>Fusarium oxysporum species complex</taxon>
    </lineage>
</organism>
<feature type="region of interest" description="Disordered" evidence="1">
    <location>
        <begin position="1"/>
        <end position="26"/>
    </location>
</feature>
<name>A0A0D2YEV5_FUSOF</name>
<evidence type="ECO:0000313" key="2">
    <source>
        <dbReference type="EnsemblFungi" id="FOXG_14843P0"/>
    </source>
</evidence>
<sequence length="262" mass="29360">MHRTPRTGARNNPGQLEASTKPSLSTTMAITRSSGKLPSRSPLTKVELYHIHNGPSANSFSSISTELRQQQPCYRFCHPEGRRRSERIVALTSARARPTRSSGKLPAIPTNSVVDPSQARSRRVQKSDLSQRHKRSCKPSSNHLTKYSMMDLKRLNAASVRYANEILDRLEILDVLARKSSYESRRKAALAIAATQTFNRYTKHFGNMAADDKPKLYEHGIIQRLNEIVLSRIEGRRSLGCALSEPEALSAPSPETFAFYNI</sequence>
<accession>A0A0D2YEV5</accession>
<feature type="compositionally biased region" description="Polar residues" evidence="1">
    <location>
        <begin position="109"/>
        <end position="119"/>
    </location>
</feature>
<protein>
    <submittedName>
        <fullName evidence="2">Uncharacterized protein</fullName>
    </submittedName>
</protein>
<reference evidence="3" key="1">
    <citation type="journal article" date="2012" name="Mol. Plant Microbe Interact.">
        <title>A highly conserved effector in Fusarium oxysporum is required for full virulence on Arabidopsis.</title>
        <authorList>
            <person name="Thatcher L.F."/>
            <person name="Gardiner D.M."/>
            <person name="Kazan K."/>
            <person name="Manners J."/>
        </authorList>
    </citation>
    <scope>NUCLEOTIDE SEQUENCE [LARGE SCALE GENOMIC DNA]</scope>
    <source>
        <strain evidence="3">Fo5176</strain>
    </source>
</reference>
<dbReference type="AlphaFoldDB" id="A0A0D2YEV5"/>
<dbReference type="Proteomes" id="UP000002489">
    <property type="component" value="Unassembled WGS sequence"/>
</dbReference>
<evidence type="ECO:0000313" key="3">
    <source>
        <dbReference type="Proteomes" id="UP000002489"/>
    </source>
</evidence>
<reference evidence="2" key="2">
    <citation type="submission" date="2025-08" db="UniProtKB">
        <authorList>
            <consortium name="EnsemblFungi"/>
        </authorList>
    </citation>
    <scope>IDENTIFICATION</scope>
    <source>
        <strain evidence="2">4287 / CBS 123668 / FGSC 9935 / NRRL 34936</strain>
    </source>
</reference>
<dbReference type="EnsemblFungi" id="FOXG_14843T0">
    <property type="protein sequence ID" value="FOXG_14843P0"/>
    <property type="gene ID" value="FOXG_14843"/>
</dbReference>
<proteinExistence type="predicted"/>
<evidence type="ECO:0000256" key="1">
    <source>
        <dbReference type="SAM" id="MobiDB-lite"/>
    </source>
</evidence>
<feature type="region of interest" description="Disordered" evidence="1">
    <location>
        <begin position="93"/>
        <end position="142"/>
    </location>
</feature>
<feature type="compositionally biased region" description="Polar residues" evidence="1">
    <location>
        <begin position="9"/>
        <end position="26"/>
    </location>
</feature>